<dbReference type="InterPro" id="IPR035963">
    <property type="entry name" value="FERM_2"/>
</dbReference>
<keyword evidence="2" id="KW-1185">Reference proteome</keyword>
<dbReference type="Gene3D" id="1.20.80.10">
    <property type="match status" value="1"/>
</dbReference>
<dbReference type="AlphaFoldDB" id="A0AAD8AF63"/>
<dbReference type="PANTHER" id="PTHR22692:SF33">
    <property type="entry name" value="MYOSIN"/>
    <property type="match status" value="1"/>
</dbReference>
<dbReference type="EMBL" id="JASPKZ010001625">
    <property type="protein sequence ID" value="KAJ9597197.1"/>
    <property type="molecule type" value="Genomic_DNA"/>
</dbReference>
<organism evidence="1 2">
    <name type="scientific">Diploptera punctata</name>
    <name type="common">Pacific beetle cockroach</name>
    <dbReference type="NCBI Taxonomy" id="6984"/>
    <lineage>
        <taxon>Eukaryota</taxon>
        <taxon>Metazoa</taxon>
        <taxon>Ecdysozoa</taxon>
        <taxon>Arthropoda</taxon>
        <taxon>Hexapoda</taxon>
        <taxon>Insecta</taxon>
        <taxon>Pterygota</taxon>
        <taxon>Neoptera</taxon>
        <taxon>Polyneoptera</taxon>
        <taxon>Dictyoptera</taxon>
        <taxon>Blattodea</taxon>
        <taxon>Blaberoidea</taxon>
        <taxon>Blaberidae</taxon>
        <taxon>Diplopterinae</taxon>
        <taxon>Diploptera</taxon>
    </lineage>
</organism>
<reference evidence="1" key="2">
    <citation type="submission" date="2023-05" db="EMBL/GenBank/DDBJ databases">
        <authorList>
            <person name="Fouks B."/>
        </authorList>
    </citation>
    <scope>NUCLEOTIDE SEQUENCE</scope>
    <source>
        <strain evidence="1">Stay&amp;Tobe</strain>
        <tissue evidence="1">Testes</tissue>
    </source>
</reference>
<dbReference type="Proteomes" id="UP001233999">
    <property type="component" value="Unassembled WGS sequence"/>
</dbReference>
<evidence type="ECO:0000313" key="1">
    <source>
        <dbReference type="EMBL" id="KAJ9597197.1"/>
    </source>
</evidence>
<dbReference type="SUPFAM" id="SSF47031">
    <property type="entry name" value="Second domain of FERM"/>
    <property type="match status" value="1"/>
</dbReference>
<accession>A0AAD8AF63</accession>
<dbReference type="InterPro" id="IPR051567">
    <property type="entry name" value="Unconventional_Myosin_ATPase"/>
</dbReference>
<dbReference type="InterPro" id="IPR019748">
    <property type="entry name" value="FERM_central"/>
</dbReference>
<gene>
    <name evidence="1" type="ORF">L9F63_026913</name>
</gene>
<comment type="caution">
    <text evidence="1">The sequence shown here is derived from an EMBL/GenBank/DDBJ whole genome shotgun (WGS) entry which is preliminary data.</text>
</comment>
<dbReference type="PANTHER" id="PTHR22692">
    <property type="entry name" value="MYOSIN VII, XV"/>
    <property type="match status" value="1"/>
</dbReference>
<dbReference type="CDD" id="cd14473">
    <property type="entry name" value="FERM_B-lobe"/>
    <property type="match status" value="1"/>
</dbReference>
<dbReference type="GO" id="GO:0005737">
    <property type="term" value="C:cytoplasm"/>
    <property type="evidence" value="ECO:0007669"/>
    <property type="project" value="UniProtKB-SubCell"/>
</dbReference>
<reference evidence="1" key="1">
    <citation type="journal article" date="2023" name="IScience">
        <title>Live-bearing cockroach genome reveals convergent evolutionary mechanisms linked to viviparity in insects and beyond.</title>
        <authorList>
            <person name="Fouks B."/>
            <person name="Harrison M.C."/>
            <person name="Mikhailova A.A."/>
            <person name="Marchal E."/>
            <person name="English S."/>
            <person name="Carruthers M."/>
            <person name="Jennings E.C."/>
            <person name="Chiamaka E.L."/>
            <person name="Frigard R.A."/>
            <person name="Pippel M."/>
            <person name="Attardo G.M."/>
            <person name="Benoit J.B."/>
            <person name="Bornberg-Bauer E."/>
            <person name="Tobe S.S."/>
        </authorList>
    </citation>
    <scope>NUCLEOTIDE SEQUENCE</scope>
    <source>
        <strain evidence="1">Stay&amp;Tobe</strain>
    </source>
</reference>
<name>A0AAD8AF63_DIPPU</name>
<dbReference type="InterPro" id="IPR014352">
    <property type="entry name" value="FERM/acyl-CoA-bd_prot_sf"/>
</dbReference>
<evidence type="ECO:0000313" key="2">
    <source>
        <dbReference type="Proteomes" id="UP001233999"/>
    </source>
</evidence>
<proteinExistence type="predicted"/>
<protein>
    <submittedName>
        <fullName evidence="1">Uncharacterized protein</fullName>
    </submittedName>
</protein>
<sequence>MPKNKELKKGMLLGDYSLGRKCLFLGTILQKIQVATKLIYQQVVRGFKFGEYRCQRENDVAMMAAQQYYVENGGNLEPSLLSSLLPNYLPEQLVKNSGDKGLYRWGTLVTDAFNKSYYSKENVCQSESKGRCGKHLQ</sequence>